<dbReference type="EMBL" id="CH474005">
    <property type="protein sequence ID" value="EDL96639.1"/>
    <property type="molecule type" value="Genomic_DNA"/>
</dbReference>
<gene>
    <name evidence="2" type="ORF">rCG_32065</name>
</gene>
<dbReference type="Pfam" id="PF15202">
    <property type="entry name" value="Adipogenin"/>
    <property type="match status" value="1"/>
</dbReference>
<reference evidence="2 3" key="1">
    <citation type="submission" date="2005-09" db="EMBL/GenBank/DDBJ databases">
        <authorList>
            <person name="Mural R.J."/>
            <person name="Li P.W."/>
            <person name="Adams M.D."/>
            <person name="Amanatides P.G."/>
            <person name="Baden-Tillson H."/>
            <person name="Barnstead M."/>
            <person name="Chin S.H."/>
            <person name="Dew I."/>
            <person name="Evans C.A."/>
            <person name="Ferriera S."/>
            <person name="Flanigan M."/>
            <person name="Fosler C."/>
            <person name="Glodek A."/>
            <person name="Gu Z."/>
            <person name="Holt R.A."/>
            <person name="Jennings D."/>
            <person name="Kraft C.L."/>
            <person name="Lu F."/>
            <person name="Nguyen T."/>
            <person name="Nusskern D.R."/>
            <person name="Pfannkoch C.M."/>
            <person name="Sitter C."/>
            <person name="Sutton G.G."/>
            <person name="Venter J.C."/>
            <person name="Wang Z."/>
            <person name="Woodage T."/>
            <person name="Zheng X.H."/>
            <person name="Zhong F."/>
        </authorList>
    </citation>
    <scope>NUCLEOTIDE SEQUENCE [LARGE SCALE GENOMIC DNA]</scope>
    <source>
        <strain>BN</strain>
        <strain evidence="3">Sprague-Dawley</strain>
    </source>
</reference>
<dbReference type="AlphaFoldDB" id="A6JWX1"/>
<accession>A6JWX1</accession>
<dbReference type="PANTHER" id="PTHR38499:SF1">
    <property type="entry name" value="ADIPOGENIN"/>
    <property type="match status" value="1"/>
</dbReference>
<organism evidence="2 3">
    <name type="scientific">Rattus norvegicus</name>
    <name type="common">Rat</name>
    <dbReference type="NCBI Taxonomy" id="10116"/>
    <lineage>
        <taxon>Eukaryota</taxon>
        <taxon>Metazoa</taxon>
        <taxon>Chordata</taxon>
        <taxon>Craniata</taxon>
        <taxon>Vertebrata</taxon>
        <taxon>Euteleostomi</taxon>
        <taxon>Mammalia</taxon>
        <taxon>Eutheria</taxon>
        <taxon>Euarchontoglires</taxon>
        <taxon>Glires</taxon>
        <taxon>Rodentia</taxon>
        <taxon>Myomorpha</taxon>
        <taxon>Muroidea</taxon>
        <taxon>Muridae</taxon>
        <taxon>Murinae</taxon>
        <taxon>Rattus</taxon>
    </lineage>
</organism>
<sequence length="68" mass="7472">MNPRPGGCLFCSWGALQAVPTPEALSLVSTDSKEDDSDLCFNWEPWSKGPSESGCEGTFSGQEDRHHW</sequence>
<dbReference type="Proteomes" id="UP000234681">
    <property type="component" value="Chromosome 3"/>
</dbReference>
<evidence type="ECO:0000256" key="1">
    <source>
        <dbReference type="SAM" id="MobiDB-lite"/>
    </source>
</evidence>
<evidence type="ECO:0000313" key="3">
    <source>
        <dbReference type="Proteomes" id="UP000234681"/>
    </source>
</evidence>
<name>A6JWX1_RAT</name>
<dbReference type="GO" id="GO:0045444">
    <property type="term" value="P:fat cell differentiation"/>
    <property type="evidence" value="ECO:0007669"/>
    <property type="project" value="InterPro"/>
</dbReference>
<dbReference type="PANTHER" id="PTHR38499">
    <property type="entry name" value="ADIPOGENIN"/>
    <property type="match status" value="1"/>
</dbReference>
<protein>
    <submittedName>
        <fullName evidence="2">RCG32065</fullName>
    </submittedName>
</protein>
<dbReference type="InterPro" id="IPR027938">
    <property type="entry name" value="Adipogenin"/>
</dbReference>
<feature type="region of interest" description="Disordered" evidence="1">
    <location>
        <begin position="48"/>
        <end position="68"/>
    </location>
</feature>
<proteinExistence type="predicted"/>
<evidence type="ECO:0000313" key="2">
    <source>
        <dbReference type="EMBL" id="EDL96639.1"/>
    </source>
</evidence>